<dbReference type="GO" id="GO:0016874">
    <property type="term" value="F:ligase activity"/>
    <property type="evidence" value="ECO:0007669"/>
    <property type="project" value="UniProtKB-KW"/>
</dbReference>
<dbReference type="PRINTS" id="PR00987">
    <property type="entry name" value="TRNASYNTHGLU"/>
</dbReference>
<dbReference type="InterPro" id="IPR049437">
    <property type="entry name" value="tRNA-synt_1c_C2"/>
</dbReference>
<feature type="domain" description="Glutamyl/glutaminyl-tRNA synthetase class Ib anti-codon binding" evidence="13">
    <location>
        <begin position="339"/>
        <end position="441"/>
    </location>
</feature>
<dbReference type="InterPro" id="IPR020061">
    <property type="entry name" value="Glu_tRNA_lig_a-bdl"/>
</dbReference>
<keyword evidence="16" id="KW-1185">Reference proteome</keyword>
<dbReference type="Proteomes" id="UP001059934">
    <property type="component" value="Chromosome"/>
</dbReference>
<dbReference type="InterPro" id="IPR020059">
    <property type="entry name" value="Glu/Gln-tRNA-synth_Ib_codon-bd"/>
</dbReference>
<keyword evidence="5 11" id="KW-0547">Nucleotide-binding</keyword>
<dbReference type="Gene3D" id="1.10.1160.10">
    <property type="entry name" value="Glutamyl-trna Synthetase, Domain 2"/>
    <property type="match status" value="1"/>
</dbReference>
<evidence type="ECO:0000313" key="15">
    <source>
        <dbReference type="EMBL" id="UVW33940.1"/>
    </source>
</evidence>
<evidence type="ECO:0000256" key="1">
    <source>
        <dbReference type="ARBA" id="ARBA00005594"/>
    </source>
</evidence>
<reference evidence="15" key="1">
    <citation type="submission" date="2022-08" db="EMBL/GenBank/DDBJ databases">
        <title>Catabolic pathway analysis in culturable SAR92 clade bacteria reveals their overlooked roles in DMSP degradation in coastal seas.</title>
        <authorList>
            <person name="He X."/>
            <person name="Zhang X."/>
            <person name="Zhang Y."/>
        </authorList>
    </citation>
    <scope>NUCLEOTIDE SEQUENCE</scope>
    <source>
        <strain evidence="15">H455</strain>
    </source>
</reference>
<accession>A0ABY5TJ89</accession>
<dbReference type="Pfam" id="PF20974">
    <property type="entry name" value="tRNA-synt_1c_C2"/>
    <property type="match status" value="1"/>
</dbReference>
<proteinExistence type="inferred from homology"/>
<dbReference type="Pfam" id="PF00749">
    <property type="entry name" value="tRNA-synt_1c"/>
    <property type="match status" value="1"/>
</dbReference>
<dbReference type="InterPro" id="IPR020058">
    <property type="entry name" value="Glu/Gln-tRNA-synth_Ib_cat-dom"/>
</dbReference>
<dbReference type="PROSITE" id="PS00178">
    <property type="entry name" value="AA_TRNA_LIGASE_I"/>
    <property type="match status" value="1"/>
</dbReference>
<gene>
    <name evidence="15" type="ORF">NYF23_07780</name>
</gene>
<dbReference type="InterPro" id="IPR011035">
    <property type="entry name" value="Ribosomal_bL25/Gln-tRNA_synth"/>
</dbReference>
<comment type="catalytic activity">
    <reaction evidence="9">
        <text>tRNA(Gln) + L-glutamine + ATP = L-glutaminyl-tRNA(Gln) + AMP + diphosphate</text>
        <dbReference type="Rhea" id="RHEA:20121"/>
        <dbReference type="Rhea" id="RHEA-COMP:9662"/>
        <dbReference type="Rhea" id="RHEA-COMP:9681"/>
        <dbReference type="ChEBI" id="CHEBI:30616"/>
        <dbReference type="ChEBI" id="CHEBI:33019"/>
        <dbReference type="ChEBI" id="CHEBI:58359"/>
        <dbReference type="ChEBI" id="CHEBI:78442"/>
        <dbReference type="ChEBI" id="CHEBI:78521"/>
        <dbReference type="ChEBI" id="CHEBI:456215"/>
        <dbReference type="EC" id="6.1.1.18"/>
    </reaction>
</comment>
<evidence type="ECO:0000259" key="14">
    <source>
        <dbReference type="Pfam" id="PF20974"/>
    </source>
</evidence>
<dbReference type="InterPro" id="IPR020056">
    <property type="entry name" value="Rbsml_bL25/Gln-tRNA_synth_N"/>
</dbReference>
<evidence type="ECO:0000256" key="10">
    <source>
        <dbReference type="NCBIfam" id="TIGR00440"/>
    </source>
</evidence>
<dbReference type="InterPro" id="IPR014729">
    <property type="entry name" value="Rossmann-like_a/b/a_fold"/>
</dbReference>
<dbReference type="PANTHER" id="PTHR43097">
    <property type="entry name" value="GLUTAMINE-TRNA LIGASE"/>
    <property type="match status" value="1"/>
</dbReference>
<feature type="domain" description="Glutamyl/glutaminyl-tRNA synthetase class Ib catalytic" evidence="12">
    <location>
        <begin position="26"/>
        <end position="336"/>
    </location>
</feature>
<protein>
    <recommendedName>
        <fullName evidence="2 10">Glutamine--tRNA ligase</fullName>
        <ecNumber evidence="2 10">6.1.1.18</ecNumber>
    </recommendedName>
</protein>
<dbReference type="NCBIfam" id="NF011291">
    <property type="entry name" value="PRK14703.1"/>
    <property type="match status" value="1"/>
</dbReference>
<dbReference type="EMBL" id="CP103416">
    <property type="protein sequence ID" value="UVW33940.1"/>
    <property type="molecule type" value="Genomic_DNA"/>
</dbReference>
<feature type="domain" description="tRNA synthetases class I (E and Q) anti-codon binding" evidence="14">
    <location>
        <begin position="459"/>
        <end position="533"/>
    </location>
</feature>
<dbReference type="Pfam" id="PF03950">
    <property type="entry name" value="tRNA-synt_1c_C"/>
    <property type="match status" value="1"/>
</dbReference>
<evidence type="ECO:0000256" key="7">
    <source>
        <dbReference type="ARBA" id="ARBA00022917"/>
    </source>
</evidence>
<dbReference type="InterPro" id="IPR050132">
    <property type="entry name" value="Gln/Glu-tRNA_Ligase"/>
</dbReference>
<dbReference type="EC" id="6.1.1.18" evidence="2 10"/>
<evidence type="ECO:0000256" key="9">
    <source>
        <dbReference type="ARBA" id="ARBA00048270"/>
    </source>
</evidence>
<keyword evidence="7 11" id="KW-0648">Protein biosynthesis</keyword>
<keyword evidence="4 11" id="KW-0436">Ligase</keyword>
<evidence type="ECO:0000259" key="13">
    <source>
        <dbReference type="Pfam" id="PF03950"/>
    </source>
</evidence>
<evidence type="ECO:0000256" key="5">
    <source>
        <dbReference type="ARBA" id="ARBA00022741"/>
    </source>
</evidence>
<dbReference type="Gene3D" id="3.40.50.620">
    <property type="entry name" value="HUPs"/>
    <property type="match status" value="1"/>
</dbReference>
<dbReference type="Gene3D" id="3.90.800.10">
    <property type="entry name" value="Glutamyl-tRNA Synthetase, Domain 3"/>
    <property type="match status" value="1"/>
</dbReference>
<evidence type="ECO:0000256" key="2">
    <source>
        <dbReference type="ARBA" id="ARBA00012836"/>
    </source>
</evidence>
<dbReference type="SUPFAM" id="SSF50715">
    <property type="entry name" value="Ribosomal protein L25-like"/>
    <property type="match status" value="1"/>
</dbReference>
<evidence type="ECO:0000256" key="3">
    <source>
        <dbReference type="ARBA" id="ARBA00022490"/>
    </source>
</evidence>
<evidence type="ECO:0000256" key="4">
    <source>
        <dbReference type="ARBA" id="ARBA00022598"/>
    </source>
</evidence>
<name>A0ABY5TJ89_9GAMM</name>
<evidence type="ECO:0000256" key="6">
    <source>
        <dbReference type="ARBA" id="ARBA00022840"/>
    </source>
</evidence>
<keyword evidence="8 11" id="KW-0030">Aminoacyl-tRNA synthetase</keyword>
<dbReference type="InterPro" id="IPR001412">
    <property type="entry name" value="aa-tRNA-synth_I_CS"/>
</dbReference>
<evidence type="ECO:0000256" key="11">
    <source>
        <dbReference type="RuleBase" id="RU363037"/>
    </source>
</evidence>
<dbReference type="SUPFAM" id="SSF52374">
    <property type="entry name" value="Nucleotidylyl transferase"/>
    <property type="match status" value="1"/>
</dbReference>
<dbReference type="InterPro" id="IPR000924">
    <property type="entry name" value="Glu/Gln-tRNA-synth"/>
</dbReference>
<dbReference type="InterPro" id="IPR004514">
    <property type="entry name" value="Gln-tRNA-synth"/>
</dbReference>
<comment type="similarity">
    <text evidence="1 11">Belongs to the class-I aminoacyl-tRNA synthetase family.</text>
</comment>
<sequence length="551" mass="62686">MTDIEKPSNFIQQIITADLEAGRVNEVVTRFPPEPNGYLHIGHAKSICLNFGLAEQFGGRCNLRFDDTNPEKEDDEYVQAIIQDVRWLGFDWSGEPRFASDYFGQLYTWAKQLLTDGKAYICELDAEQMREYRGTLTEAGKNSPFRERPAAESLELLEQMKIGAIDEGSMTLRAKIDMSSPNINMRDPVIYRIKKVPHHRTGDEWNIYPAYDFAHGQEDAIEGVTHSVCTLEFAANRPLYEWFTSNLPLPSIPRQYEFGRLNLNYTMTSKRKLKQLVDEGHVDGWNDPRMPTISGLRRRGVTAASVREFCDSLAVAKTDGIVDMAQFEHFIREDLNNNASRAMCVLNPLKITLSNYPQDQQEMLVAPGHPNRDDLPARELPFTRELYIDRNDFNEDRTLSRKKFKRLVIGEYVRLRSGYVIRADEVVKDAAGEIVELICSYIPATVGQDPPEGVRPRGVIHWVSATNSVDCDLYLYEKLFTVAAPDAGEGSFIDHLNPDSLQIVKQCKAELSLAAAKVGQHFQFEREGYYCVDVVHSSPEKLVFNRTIALR</sequence>
<evidence type="ECO:0000259" key="12">
    <source>
        <dbReference type="Pfam" id="PF00749"/>
    </source>
</evidence>
<keyword evidence="3" id="KW-0963">Cytoplasm</keyword>
<dbReference type="NCBIfam" id="TIGR00440">
    <property type="entry name" value="glnS"/>
    <property type="match status" value="1"/>
</dbReference>
<dbReference type="Gene3D" id="2.40.240.10">
    <property type="entry name" value="Ribosomal Protein L25, Chain P"/>
    <property type="match status" value="2"/>
</dbReference>
<keyword evidence="6 11" id="KW-0067">ATP-binding</keyword>
<evidence type="ECO:0000313" key="16">
    <source>
        <dbReference type="Proteomes" id="UP001059934"/>
    </source>
</evidence>
<evidence type="ECO:0000256" key="8">
    <source>
        <dbReference type="ARBA" id="ARBA00023146"/>
    </source>
</evidence>
<organism evidence="15 16">
    <name type="scientific">SAR92 clade bacterium H455</name>
    <dbReference type="NCBI Taxonomy" id="2974818"/>
    <lineage>
        <taxon>Bacteria</taxon>
        <taxon>Pseudomonadati</taxon>
        <taxon>Pseudomonadota</taxon>
        <taxon>Gammaproteobacteria</taxon>
        <taxon>Cellvibrionales</taxon>
        <taxon>Porticoccaceae</taxon>
        <taxon>SAR92 clade</taxon>
    </lineage>
</organism>
<dbReference type="PANTHER" id="PTHR43097:SF5">
    <property type="entry name" value="GLUTAMATE--TRNA LIGASE"/>
    <property type="match status" value="1"/>
</dbReference>